<dbReference type="EC" id="2.1.1.145" evidence="5"/>
<reference evidence="5" key="1">
    <citation type="submission" date="2022-07" db="EMBL/GenBank/DDBJ databases">
        <title>Phylogenomic reconstructions and comparative analyses of Kickxellomycotina fungi.</title>
        <authorList>
            <person name="Reynolds N.K."/>
            <person name="Stajich J.E."/>
            <person name="Barry K."/>
            <person name="Grigoriev I.V."/>
            <person name="Crous P."/>
            <person name="Smith M.E."/>
        </authorList>
    </citation>
    <scope>NUCLEOTIDE SEQUENCE</scope>
    <source>
        <strain evidence="5">NRRL 3115</strain>
    </source>
</reference>
<dbReference type="OrthoDB" id="10027013at2759"/>
<dbReference type="Proteomes" id="UP001151518">
    <property type="component" value="Unassembled WGS sequence"/>
</dbReference>
<accession>A0A9W8GCI9</accession>
<protein>
    <submittedName>
        <fullName evidence="5">Trans-aconitate methyltransferase 1</fullName>
        <ecNumber evidence="5">2.1.1.145</ecNumber>
    </submittedName>
</protein>
<dbReference type="Gene3D" id="3.40.50.150">
    <property type="entry name" value="Vaccinia Virus protein VP39"/>
    <property type="match status" value="1"/>
</dbReference>
<dbReference type="SUPFAM" id="SSF53335">
    <property type="entry name" value="S-adenosyl-L-methionine-dependent methyltransferases"/>
    <property type="match status" value="1"/>
</dbReference>
<dbReference type="AlphaFoldDB" id="A0A9W8GCI9"/>
<comment type="similarity">
    <text evidence="1">Belongs to the methyltransferase superfamily.</text>
</comment>
<dbReference type="Pfam" id="PF08241">
    <property type="entry name" value="Methyltransf_11"/>
    <property type="match status" value="1"/>
</dbReference>
<gene>
    <name evidence="5" type="primary">TMT1_2</name>
    <name evidence="5" type="ORF">GGI25_000256</name>
</gene>
<dbReference type="EMBL" id="JANBTW010000002">
    <property type="protein sequence ID" value="KAJ2680951.1"/>
    <property type="molecule type" value="Genomic_DNA"/>
</dbReference>
<dbReference type="PANTHER" id="PTHR44942:SF4">
    <property type="entry name" value="METHYLTRANSFERASE TYPE 11 DOMAIN-CONTAINING PROTEIN"/>
    <property type="match status" value="1"/>
</dbReference>
<dbReference type="PANTHER" id="PTHR44942">
    <property type="entry name" value="METHYLTRANSF_11 DOMAIN-CONTAINING PROTEIN"/>
    <property type="match status" value="1"/>
</dbReference>
<dbReference type="InterPro" id="IPR029063">
    <property type="entry name" value="SAM-dependent_MTases_sf"/>
</dbReference>
<keyword evidence="3 5" id="KW-0808">Transferase</keyword>
<evidence type="ECO:0000256" key="3">
    <source>
        <dbReference type="ARBA" id="ARBA00022679"/>
    </source>
</evidence>
<dbReference type="InterPro" id="IPR013216">
    <property type="entry name" value="Methyltransf_11"/>
</dbReference>
<evidence type="ECO:0000259" key="4">
    <source>
        <dbReference type="Pfam" id="PF08241"/>
    </source>
</evidence>
<proteinExistence type="inferred from homology"/>
<feature type="domain" description="Methyltransferase type 11" evidence="4">
    <location>
        <begin position="41"/>
        <end position="135"/>
    </location>
</feature>
<evidence type="ECO:0000256" key="2">
    <source>
        <dbReference type="ARBA" id="ARBA00022603"/>
    </source>
</evidence>
<comment type="caution">
    <text evidence="5">The sequence shown here is derived from an EMBL/GenBank/DDBJ whole genome shotgun (WGS) entry which is preliminary data.</text>
</comment>
<keyword evidence="2 5" id="KW-0489">Methyltransferase</keyword>
<dbReference type="CDD" id="cd02440">
    <property type="entry name" value="AdoMet_MTases"/>
    <property type="match status" value="1"/>
</dbReference>
<sequence length="293" mass="33110">MSVFASNGFNAGAYLALRPAYNQELVKWLLGYHIGARNRAVDVACGPGTFTLNLAKEFKHVVGIDPSPNMIEAAQLDTGTKGVTNVEYSQGFGENLPIEPDSVDLLTVMQGAHWFDIHRFFNEALRVLRPGGTLAMVGYNYAEITDWPESLGGRNFASKLAFDQNLLRSYWEEGFLLLDKAYAPLLCEAQKVPDFEEIKHVGFPKSRTSGIANMSTLPEPWIDSKTMSFDQFRAYIKTWSSYKAWKDAHPPPIEDILDSYFDKKQQELRSLGQKEEVTVEWPQFAIVARKRMQ</sequence>
<name>A0A9W8GCI9_9FUNG</name>
<evidence type="ECO:0000313" key="6">
    <source>
        <dbReference type="Proteomes" id="UP001151518"/>
    </source>
</evidence>
<dbReference type="GO" id="GO:0032259">
    <property type="term" value="P:methylation"/>
    <property type="evidence" value="ECO:0007669"/>
    <property type="project" value="UniProtKB-KW"/>
</dbReference>
<dbReference type="InterPro" id="IPR051052">
    <property type="entry name" value="Diverse_substrate_MTase"/>
</dbReference>
<dbReference type="GO" id="GO:0046547">
    <property type="term" value="F:trans-aconitate 3-methyltransferase activity"/>
    <property type="evidence" value="ECO:0007669"/>
    <property type="project" value="UniProtKB-EC"/>
</dbReference>
<organism evidence="5 6">
    <name type="scientific">Coemansia spiralis</name>
    <dbReference type="NCBI Taxonomy" id="417178"/>
    <lineage>
        <taxon>Eukaryota</taxon>
        <taxon>Fungi</taxon>
        <taxon>Fungi incertae sedis</taxon>
        <taxon>Zoopagomycota</taxon>
        <taxon>Kickxellomycotina</taxon>
        <taxon>Kickxellomycetes</taxon>
        <taxon>Kickxellales</taxon>
        <taxon>Kickxellaceae</taxon>
        <taxon>Coemansia</taxon>
    </lineage>
</organism>
<evidence type="ECO:0000313" key="5">
    <source>
        <dbReference type="EMBL" id="KAJ2680951.1"/>
    </source>
</evidence>
<evidence type="ECO:0000256" key="1">
    <source>
        <dbReference type="ARBA" id="ARBA00008361"/>
    </source>
</evidence>